<evidence type="ECO:0000256" key="5">
    <source>
        <dbReference type="ARBA" id="ARBA00022692"/>
    </source>
</evidence>
<dbReference type="Proteomes" id="UP000242972">
    <property type="component" value="Unassembled WGS sequence"/>
</dbReference>
<dbReference type="GO" id="GO:0009847">
    <property type="term" value="P:spore germination"/>
    <property type="evidence" value="ECO:0007669"/>
    <property type="project" value="InterPro"/>
</dbReference>
<dbReference type="Pfam" id="PF03845">
    <property type="entry name" value="Spore_permease"/>
    <property type="match status" value="1"/>
</dbReference>
<dbReference type="InterPro" id="IPR004761">
    <property type="entry name" value="Spore_GerAB"/>
</dbReference>
<sequence>MSLGPVEPISRSQFFFITSVSIVAGGVYIWPQAVIADSGQDAPWAIILSIGMALGIVWLQTAWPSGIPGATSLTRMTALWGWVRWPIFATTTIVYFALDAAVITLFSQMLHMEFYPLTPRWVFELSALAIVGWLGGKSLVQVTRNAQWWFPLIIGSFLVLAIMSLVNFHQGDAVLPSAIIAIGPIFKALVSTWYLWIQGDIIVTLGAHVKETSWRQVRAWALFAIGFQGMVIVIIYVLVVGTLGPSMAQTLEWPMVYIFSNLTIQTAFISKPGLLIIIAWVIALIMYETVHLFTLSLNIQDGFSLSDRGRVISVWAMVSTLALIASQLTTPLVATHLVLHWVDPTALALTVTTSILAPMLARRARRVPKPRAT</sequence>
<dbReference type="AlphaFoldDB" id="A0A2T2X1M3"/>
<reference evidence="9 10" key="1">
    <citation type="journal article" date="2014" name="BMC Genomics">
        <title>Comparison of environmental and isolate Sulfobacillus genomes reveals diverse carbon, sulfur, nitrogen, and hydrogen metabolisms.</title>
        <authorList>
            <person name="Justice N.B."/>
            <person name="Norman A."/>
            <person name="Brown C.T."/>
            <person name="Singh A."/>
            <person name="Thomas B.C."/>
            <person name="Banfield J.F."/>
        </authorList>
    </citation>
    <scope>NUCLEOTIDE SEQUENCE [LARGE SCALE GENOMIC DNA]</scope>
    <source>
        <strain evidence="9">AMDSBA4</strain>
    </source>
</reference>
<evidence type="ECO:0000256" key="8">
    <source>
        <dbReference type="SAM" id="Phobius"/>
    </source>
</evidence>
<feature type="transmembrane region" description="Helical" evidence="8">
    <location>
        <begin position="275"/>
        <end position="299"/>
    </location>
</feature>
<name>A0A2T2X1M3_9FIRM</name>
<feature type="transmembrane region" description="Helical" evidence="8">
    <location>
        <begin position="173"/>
        <end position="197"/>
    </location>
</feature>
<feature type="transmembrane region" description="Helical" evidence="8">
    <location>
        <begin position="217"/>
        <end position="239"/>
    </location>
</feature>
<accession>A0A2T2X1M3</accession>
<keyword evidence="4" id="KW-0309">Germination</keyword>
<evidence type="ECO:0000313" key="10">
    <source>
        <dbReference type="Proteomes" id="UP000242972"/>
    </source>
</evidence>
<keyword evidence="3" id="KW-0813">Transport</keyword>
<evidence type="ECO:0000256" key="3">
    <source>
        <dbReference type="ARBA" id="ARBA00022448"/>
    </source>
</evidence>
<evidence type="ECO:0000256" key="7">
    <source>
        <dbReference type="ARBA" id="ARBA00023136"/>
    </source>
</evidence>
<organism evidence="9 10">
    <name type="scientific">Sulfobacillus benefaciens</name>
    <dbReference type="NCBI Taxonomy" id="453960"/>
    <lineage>
        <taxon>Bacteria</taxon>
        <taxon>Bacillati</taxon>
        <taxon>Bacillota</taxon>
        <taxon>Clostridia</taxon>
        <taxon>Eubacteriales</taxon>
        <taxon>Clostridiales Family XVII. Incertae Sedis</taxon>
        <taxon>Sulfobacillus</taxon>
    </lineage>
</organism>
<comment type="subcellular location">
    <subcellularLocation>
        <location evidence="1">Membrane</location>
        <topology evidence="1">Multi-pass membrane protein</topology>
    </subcellularLocation>
</comment>
<keyword evidence="7 8" id="KW-0472">Membrane</keyword>
<gene>
    <name evidence="9" type="ORF">C7B46_19020</name>
</gene>
<evidence type="ECO:0000256" key="1">
    <source>
        <dbReference type="ARBA" id="ARBA00004141"/>
    </source>
</evidence>
<dbReference type="GO" id="GO:0016020">
    <property type="term" value="C:membrane"/>
    <property type="evidence" value="ECO:0007669"/>
    <property type="project" value="UniProtKB-SubCell"/>
</dbReference>
<keyword evidence="5 8" id="KW-0812">Transmembrane</keyword>
<feature type="transmembrane region" description="Helical" evidence="8">
    <location>
        <begin position="341"/>
        <end position="361"/>
    </location>
</feature>
<comment type="caution">
    <text evidence="9">The sequence shown here is derived from an EMBL/GenBank/DDBJ whole genome shotgun (WGS) entry which is preliminary data.</text>
</comment>
<dbReference type="PANTHER" id="PTHR34975">
    <property type="entry name" value="SPORE GERMINATION PROTEIN A2"/>
    <property type="match status" value="1"/>
</dbReference>
<feature type="transmembrane region" description="Helical" evidence="8">
    <location>
        <begin position="12"/>
        <end position="30"/>
    </location>
</feature>
<comment type="similarity">
    <text evidence="2">Belongs to the amino acid-polyamine-organocation (APC) superfamily. Spore germination protein (SGP) (TC 2.A.3.9) family.</text>
</comment>
<feature type="transmembrane region" description="Helical" evidence="8">
    <location>
        <begin position="42"/>
        <end position="63"/>
    </location>
</feature>
<evidence type="ECO:0000256" key="2">
    <source>
        <dbReference type="ARBA" id="ARBA00007998"/>
    </source>
</evidence>
<protein>
    <submittedName>
        <fullName evidence="9">Spore gernimation protein</fullName>
    </submittedName>
</protein>
<evidence type="ECO:0000313" key="9">
    <source>
        <dbReference type="EMBL" id="PSR28372.1"/>
    </source>
</evidence>
<feature type="transmembrane region" description="Helical" evidence="8">
    <location>
        <begin position="83"/>
        <end position="106"/>
    </location>
</feature>
<feature type="transmembrane region" description="Helical" evidence="8">
    <location>
        <begin position="311"/>
        <end position="329"/>
    </location>
</feature>
<evidence type="ECO:0000256" key="6">
    <source>
        <dbReference type="ARBA" id="ARBA00022989"/>
    </source>
</evidence>
<proteinExistence type="inferred from homology"/>
<evidence type="ECO:0000256" key="4">
    <source>
        <dbReference type="ARBA" id="ARBA00022544"/>
    </source>
</evidence>
<feature type="transmembrane region" description="Helical" evidence="8">
    <location>
        <begin position="148"/>
        <end position="166"/>
    </location>
</feature>
<keyword evidence="6 8" id="KW-1133">Transmembrane helix</keyword>
<dbReference type="EMBL" id="PXYW01000097">
    <property type="protein sequence ID" value="PSR28372.1"/>
    <property type="molecule type" value="Genomic_DNA"/>
</dbReference>
<dbReference type="PANTHER" id="PTHR34975:SF2">
    <property type="entry name" value="SPORE GERMINATION PROTEIN A2"/>
    <property type="match status" value="1"/>
</dbReference>
<feature type="transmembrane region" description="Helical" evidence="8">
    <location>
        <begin position="118"/>
        <end position="136"/>
    </location>
</feature>